<evidence type="ECO:0000256" key="6">
    <source>
        <dbReference type="SAM" id="SignalP"/>
    </source>
</evidence>
<dbReference type="PANTHER" id="PTHR12352:SF3">
    <property type="entry name" value="NIDOGEN-2"/>
    <property type="match status" value="1"/>
</dbReference>
<dbReference type="GO" id="GO:0007160">
    <property type="term" value="P:cell-matrix adhesion"/>
    <property type="evidence" value="ECO:0007669"/>
    <property type="project" value="TreeGrafter"/>
</dbReference>
<evidence type="ECO:0000256" key="3">
    <source>
        <dbReference type="ARBA" id="ARBA00022737"/>
    </source>
</evidence>
<evidence type="ECO:0000256" key="1">
    <source>
        <dbReference type="ARBA" id="ARBA00004613"/>
    </source>
</evidence>
<sequence>MRGVLLVFLVIFLVTRSTLAVGLGEHCNNNDNLFCDQGLMCDDQTCVLNKTSCFFTQHLDREMIGQLPTCNDDGTFAAKQCKGDRSTGRCFCYSATGERIFGWDWWRNSEEMNCACSRKRYEMEKSGRHEVTLHCQQNGNFEELQCDDDTCWCADPDTGFITDNTIAVPQHLWTLLPCYNTSSYGTQYLRQCESASHAQRVIRNAFSKRGTTQISFSNIPCHYDGSFGTYGIAEGQAFCSWRDGSRLGPFAAAPNQVGTMDCYCARDQRIFNDNGLTLNLQCNGQGNYANPQDLNGELFCVDRDGFVVSDFYPPGTETVDCNNHLYYMQ</sequence>
<dbReference type="PROSITE" id="PS51162">
    <property type="entry name" value="THYROGLOBULIN_1_2"/>
    <property type="match status" value="2"/>
</dbReference>
<dbReference type="AlphaFoldDB" id="A0A7G3AZM0"/>
<comment type="subcellular location">
    <subcellularLocation>
        <location evidence="1">Secreted</location>
    </subcellularLocation>
</comment>
<dbReference type="Gene3D" id="4.10.800.10">
    <property type="entry name" value="Thyroglobulin type-1"/>
    <property type="match status" value="2"/>
</dbReference>
<reference evidence="8" key="1">
    <citation type="journal article" date="2020" name="BMC">
        <title>Leishmania infection induces a limited differential gene expression in the sand fly midgut.</title>
        <authorList>
            <person name="Coutinho-Abreu I.V."/>
            <person name="Serafim T.D."/>
            <person name="Meneses C."/>
            <person name="Kamhawi S."/>
            <person name="Oliveira F."/>
            <person name="Valenzuela J.G."/>
        </authorList>
    </citation>
    <scope>NUCLEOTIDE SEQUENCE</scope>
    <source>
        <strain evidence="8">Jacobina</strain>
        <tissue evidence="8">Midgut</tissue>
    </source>
</reference>
<keyword evidence="6" id="KW-0732">Signal</keyword>
<evidence type="ECO:0000313" key="8">
    <source>
        <dbReference type="EMBL" id="MBC1177684.1"/>
    </source>
</evidence>
<keyword evidence="4 5" id="KW-1015">Disulfide bond</keyword>
<dbReference type="InterPro" id="IPR051950">
    <property type="entry name" value="Dev_reg/Prot_inhib"/>
</dbReference>
<dbReference type="PANTHER" id="PTHR12352">
    <property type="entry name" value="SECRETED MODULAR CALCIUM-BINDING PROTEIN"/>
    <property type="match status" value="1"/>
</dbReference>
<dbReference type="EMBL" id="GITU01008981">
    <property type="protein sequence ID" value="MBC1177684.1"/>
    <property type="molecule type" value="Transcribed_RNA"/>
</dbReference>
<dbReference type="GO" id="GO:0005604">
    <property type="term" value="C:basement membrane"/>
    <property type="evidence" value="ECO:0007669"/>
    <property type="project" value="TreeGrafter"/>
</dbReference>
<dbReference type="InterPro" id="IPR000716">
    <property type="entry name" value="Thyroglobulin_1"/>
</dbReference>
<accession>A0A7G3AZM0</accession>
<dbReference type="SMART" id="SM00211">
    <property type="entry name" value="TY"/>
    <property type="match status" value="2"/>
</dbReference>
<dbReference type="VEuPathDB" id="VectorBase:LLONM1_001607"/>
<feature type="disulfide bond" evidence="5">
    <location>
        <begin position="116"/>
        <end position="135"/>
    </location>
</feature>
<dbReference type="GO" id="GO:0005615">
    <property type="term" value="C:extracellular space"/>
    <property type="evidence" value="ECO:0007669"/>
    <property type="project" value="TreeGrafter"/>
</dbReference>
<keyword evidence="3" id="KW-0677">Repeat</keyword>
<evidence type="ECO:0000256" key="5">
    <source>
        <dbReference type="PROSITE-ProRule" id="PRU00500"/>
    </source>
</evidence>
<comment type="caution">
    <text evidence="5">Lacks conserved residue(s) required for the propagation of feature annotation.</text>
</comment>
<feature type="chain" id="PRO_5028955375" evidence="6">
    <location>
        <begin position="21"/>
        <end position="329"/>
    </location>
</feature>
<feature type="domain" description="Thyroglobulin type-1" evidence="7">
    <location>
        <begin position="116"/>
        <end position="178"/>
    </location>
</feature>
<dbReference type="InterPro" id="IPR036857">
    <property type="entry name" value="Thyroglobulin_1_sf"/>
</dbReference>
<feature type="signal peptide" evidence="6">
    <location>
        <begin position="1"/>
        <end position="20"/>
    </location>
</feature>
<name>A0A7G3AZM0_LUTLO</name>
<protein>
    <submittedName>
        <fullName evidence="8">Putative thyroglobulin type i repeat protein</fullName>
    </submittedName>
</protein>
<evidence type="ECO:0000259" key="7">
    <source>
        <dbReference type="PROSITE" id="PS51162"/>
    </source>
</evidence>
<proteinExistence type="predicted"/>
<keyword evidence="2" id="KW-0964">Secreted</keyword>
<dbReference type="Pfam" id="PF00086">
    <property type="entry name" value="Thyroglobulin_1"/>
    <property type="match status" value="2"/>
</dbReference>
<evidence type="ECO:0000256" key="2">
    <source>
        <dbReference type="ARBA" id="ARBA00022525"/>
    </source>
</evidence>
<feature type="domain" description="Thyroglobulin type-1" evidence="7">
    <location>
        <begin position="50"/>
        <end position="114"/>
    </location>
</feature>
<organism evidence="8">
    <name type="scientific">Lutzomyia longipalpis</name>
    <name type="common">Sand fly</name>
    <dbReference type="NCBI Taxonomy" id="7200"/>
    <lineage>
        <taxon>Eukaryota</taxon>
        <taxon>Metazoa</taxon>
        <taxon>Ecdysozoa</taxon>
        <taxon>Arthropoda</taxon>
        <taxon>Hexapoda</taxon>
        <taxon>Insecta</taxon>
        <taxon>Pterygota</taxon>
        <taxon>Neoptera</taxon>
        <taxon>Endopterygota</taxon>
        <taxon>Diptera</taxon>
        <taxon>Nematocera</taxon>
        <taxon>Psychodoidea</taxon>
        <taxon>Psychodidae</taxon>
        <taxon>Lutzomyia</taxon>
        <taxon>Lutzomyia</taxon>
    </lineage>
</organism>
<dbReference type="SUPFAM" id="SSF57610">
    <property type="entry name" value="Thyroglobulin type-1 domain"/>
    <property type="match status" value="2"/>
</dbReference>
<evidence type="ECO:0000256" key="4">
    <source>
        <dbReference type="ARBA" id="ARBA00023157"/>
    </source>
</evidence>